<dbReference type="CTD" id="20204559"/>
<proteinExistence type="predicted"/>
<feature type="region of interest" description="Disordered" evidence="1">
    <location>
        <begin position="83"/>
        <end position="132"/>
    </location>
</feature>
<keyword evidence="2" id="KW-0812">Transmembrane</keyword>
<dbReference type="EMBL" id="AMQM01004554">
    <property type="status" value="NOT_ANNOTATED_CDS"/>
    <property type="molecule type" value="Genomic_DNA"/>
</dbReference>
<sequence length="508" mass="56132">MESNKTNSDVLSGETSNLLNTDLIDTGAASTPSTTNYVNVTWTTGFNVWKAGDDVEDDSPGGVNETEKSIMVDDTALWIPVSNSVNTSSENGTTTSVESTSEQDHNASYLAVPQPTTTTTSTDSNVTPTKPTLSHLSSSVKEFFKRIIKMFPPWSLITGCILGVFLVLACIILMAVACKRSHSGRNCGSYIVDQNMSSRTFCAGKCTGSLCPSSKPQQHSGDNRNGLISNKTINNNAISDKHSCIDSETIHLSDRKFDSHCSKPEHLTSRQRRSKTYPRSFISWCRKNHNRTETVLEKKQLFTKGCCSSLNSYDGRLDVADSNNFSESLEQCYCNDCRTEKELPSSNINVRNGLTSASKRFGTLKPPPPPQMTSHYEASNSDFSNSPSRPNAGESSSLVAVSDYYDSPLASVDSTKVSVTLPRFNVKNAHLCRTDRTGKRRKTVFGKNNRKDKHKLSSAAVHFNRECKRPMKRLGKILYKTIEFSKIPFTHTQQLENIAARSTLFKQC</sequence>
<evidence type="ECO:0000313" key="4">
    <source>
        <dbReference type="EnsemblMetazoa" id="HelroP173494"/>
    </source>
</evidence>
<evidence type="ECO:0000313" key="5">
    <source>
        <dbReference type="Proteomes" id="UP000015101"/>
    </source>
</evidence>
<dbReference type="EnsemblMetazoa" id="HelroT173494">
    <property type="protein sequence ID" value="HelroP173494"/>
    <property type="gene ID" value="HelroG173494"/>
</dbReference>
<feature type="region of interest" description="Disordered" evidence="1">
    <location>
        <begin position="358"/>
        <end position="395"/>
    </location>
</feature>
<dbReference type="AlphaFoldDB" id="T1F6W0"/>
<feature type="transmembrane region" description="Helical" evidence="2">
    <location>
        <begin position="154"/>
        <end position="177"/>
    </location>
</feature>
<dbReference type="InParanoid" id="T1F6W0"/>
<dbReference type="Proteomes" id="UP000015101">
    <property type="component" value="Unassembled WGS sequence"/>
</dbReference>
<keyword evidence="2" id="KW-1133">Transmembrane helix</keyword>
<organism evidence="4 5">
    <name type="scientific">Helobdella robusta</name>
    <name type="common">Californian leech</name>
    <dbReference type="NCBI Taxonomy" id="6412"/>
    <lineage>
        <taxon>Eukaryota</taxon>
        <taxon>Metazoa</taxon>
        <taxon>Spiralia</taxon>
        <taxon>Lophotrochozoa</taxon>
        <taxon>Annelida</taxon>
        <taxon>Clitellata</taxon>
        <taxon>Hirudinea</taxon>
        <taxon>Rhynchobdellida</taxon>
        <taxon>Glossiphoniidae</taxon>
        <taxon>Helobdella</taxon>
    </lineage>
</organism>
<dbReference type="HOGENOM" id="CLU_536684_0_0_1"/>
<keyword evidence="5" id="KW-1185">Reference proteome</keyword>
<evidence type="ECO:0000313" key="3">
    <source>
        <dbReference type="EMBL" id="ESO03791.1"/>
    </source>
</evidence>
<evidence type="ECO:0000256" key="2">
    <source>
        <dbReference type="SAM" id="Phobius"/>
    </source>
</evidence>
<feature type="compositionally biased region" description="Polar residues" evidence="1">
    <location>
        <begin position="83"/>
        <end position="100"/>
    </location>
</feature>
<dbReference type="GeneID" id="20204559"/>
<dbReference type="RefSeq" id="XP_009018348.1">
    <property type="nucleotide sequence ID" value="XM_009020100.1"/>
</dbReference>
<evidence type="ECO:0000256" key="1">
    <source>
        <dbReference type="SAM" id="MobiDB-lite"/>
    </source>
</evidence>
<gene>
    <name evidence="4" type="primary">20204559</name>
    <name evidence="3" type="ORF">HELRODRAFT_173494</name>
</gene>
<protein>
    <submittedName>
        <fullName evidence="3 4">Uncharacterized protein</fullName>
    </submittedName>
</protein>
<reference evidence="3 5" key="2">
    <citation type="journal article" date="2013" name="Nature">
        <title>Insights into bilaterian evolution from three spiralian genomes.</title>
        <authorList>
            <person name="Simakov O."/>
            <person name="Marletaz F."/>
            <person name="Cho S.J."/>
            <person name="Edsinger-Gonzales E."/>
            <person name="Havlak P."/>
            <person name="Hellsten U."/>
            <person name="Kuo D.H."/>
            <person name="Larsson T."/>
            <person name="Lv J."/>
            <person name="Arendt D."/>
            <person name="Savage R."/>
            <person name="Osoegawa K."/>
            <person name="de Jong P."/>
            <person name="Grimwood J."/>
            <person name="Chapman J.A."/>
            <person name="Shapiro H."/>
            <person name="Aerts A."/>
            <person name="Otillar R.P."/>
            <person name="Terry A.Y."/>
            <person name="Boore J.L."/>
            <person name="Grigoriev I.V."/>
            <person name="Lindberg D.R."/>
            <person name="Seaver E.C."/>
            <person name="Weisblat D.A."/>
            <person name="Putnam N.H."/>
            <person name="Rokhsar D.S."/>
        </authorList>
    </citation>
    <scope>NUCLEOTIDE SEQUENCE</scope>
</reference>
<dbReference type="EMBL" id="KB096590">
    <property type="protein sequence ID" value="ESO03791.1"/>
    <property type="molecule type" value="Genomic_DNA"/>
</dbReference>
<accession>T1F6W0</accession>
<feature type="compositionally biased region" description="Low complexity" evidence="1">
    <location>
        <begin position="115"/>
        <end position="129"/>
    </location>
</feature>
<reference evidence="4" key="3">
    <citation type="submission" date="2015-06" db="UniProtKB">
        <authorList>
            <consortium name="EnsemblMetazoa"/>
        </authorList>
    </citation>
    <scope>IDENTIFICATION</scope>
</reference>
<keyword evidence="2" id="KW-0472">Membrane</keyword>
<dbReference type="KEGG" id="hro:HELRODRAFT_173494"/>
<reference evidence="5" key="1">
    <citation type="submission" date="2012-12" db="EMBL/GenBank/DDBJ databases">
        <authorList>
            <person name="Hellsten U."/>
            <person name="Grimwood J."/>
            <person name="Chapman J.A."/>
            <person name="Shapiro H."/>
            <person name="Aerts A."/>
            <person name="Otillar R.P."/>
            <person name="Terry A.Y."/>
            <person name="Boore J.L."/>
            <person name="Simakov O."/>
            <person name="Marletaz F."/>
            <person name="Cho S.-J."/>
            <person name="Edsinger-Gonzales E."/>
            <person name="Havlak P."/>
            <person name="Kuo D.-H."/>
            <person name="Larsson T."/>
            <person name="Lv J."/>
            <person name="Arendt D."/>
            <person name="Savage R."/>
            <person name="Osoegawa K."/>
            <person name="de Jong P."/>
            <person name="Lindberg D.R."/>
            <person name="Seaver E.C."/>
            <person name="Weisblat D.A."/>
            <person name="Putnam N.H."/>
            <person name="Grigoriev I.V."/>
            <person name="Rokhsar D.S."/>
        </authorList>
    </citation>
    <scope>NUCLEOTIDE SEQUENCE</scope>
</reference>
<feature type="compositionally biased region" description="Polar residues" evidence="1">
    <location>
        <begin position="372"/>
        <end position="395"/>
    </location>
</feature>
<name>T1F6W0_HELRO</name>